<accession>A0A9K3NUS2</accession>
<evidence type="ECO:0000313" key="4">
    <source>
        <dbReference type="Proteomes" id="UP000215914"/>
    </source>
</evidence>
<evidence type="ECO:0000256" key="1">
    <source>
        <dbReference type="ARBA" id="ARBA00023002"/>
    </source>
</evidence>
<dbReference type="Gene3D" id="1.10.630.10">
    <property type="entry name" value="Cytochrome P450"/>
    <property type="match status" value="1"/>
</dbReference>
<reference evidence="3" key="1">
    <citation type="journal article" date="2017" name="Nature">
        <title>The sunflower genome provides insights into oil metabolism, flowering and Asterid evolution.</title>
        <authorList>
            <person name="Badouin H."/>
            <person name="Gouzy J."/>
            <person name="Grassa C.J."/>
            <person name="Murat F."/>
            <person name="Staton S.E."/>
            <person name="Cottret L."/>
            <person name="Lelandais-Briere C."/>
            <person name="Owens G.L."/>
            <person name="Carrere S."/>
            <person name="Mayjonade B."/>
            <person name="Legrand L."/>
            <person name="Gill N."/>
            <person name="Kane N.C."/>
            <person name="Bowers J.E."/>
            <person name="Hubner S."/>
            <person name="Bellec A."/>
            <person name="Berard A."/>
            <person name="Berges H."/>
            <person name="Blanchet N."/>
            <person name="Boniface M.C."/>
            <person name="Brunel D."/>
            <person name="Catrice O."/>
            <person name="Chaidir N."/>
            <person name="Claudel C."/>
            <person name="Donnadieu C."/>
            <person name="Faraut T."/>
            <person name="Fievet G."/>
            <person name="Helmstetter N."/>
            <person name="King M."/>
            <person name="Knapp S.J."/>
            <person name="Lai Z."/>
            <person name="Le Paslier M.C."/>
            <person name="Lippi Y."/>
            <person name="Lorenzon L."/>
            <person name="Mandel J.R."/>
            <person name="Marage G."/>
            <person name="Marchand G."/>
            <person name="Marquand E."/>
            <person name="Bret-Mestries E."/>
            <person name="Morien E."/>
            <person name="Nambeesan S."/>
            <person name="Nguyen T."/>
            <person name="Pegot-Espagnet P."/>
            <person name="Pouilly N."/>
            <person name="Raftis F."/>
            <person name="Sallet E."/>
            <person name="Schiex T."/>
            <person name="Thomas J."/>
            <person name="Vandecasteele C."/>
            <person name="Vares D."/>
            <person name="Vear F."/>
            <person name="Vautrin S."/>
            <person name="Crespi M."/>
            <person name="Mangin B."/>
            <person name="Burke J.M."/>
            <person name="Salse J."/>
            <person name="Munos S."/>
            <person name="Vincourt P."/>
            <person name="Rieseberg L.H."/>
            <person name="Langlade N.B."/>
        </authorList>
    </citation>
    <scope>NUCLEOTIDE SEQUENCE</scope>
    <source>
        <tissue evidence="3">Leaves</tissue>
    </source>
</reference>
<organism evidence="3 4">
    <name type="scientific">Helianthus annuus</name>
    <name type="common">Common sunflower</name>
    <dbReference type="NCBI Taxonomy" id="4232"/>
    <lineage>
        <taxon>Eukaryota</taxon>
        <taxon>Viridiplantae</taxon>
        <taxon>Streptophyta</taxon>
        <taxon>Embryophyta</taxon>
        <taxon>Tracheophyta</taxon>
        <taxon>Spermatophyta</taxon>
        <taxon>Magnoliopsida</taxon>
        <taxon>eudicotyledons</taxon>
        <taxon>Gunneridae</taxon>
        <taxon>Pentapetalae</taxon>
        <taxon>asterids</taxon>
        <taxon>campanulids</taxon>
        <taxon>Asterales</taxon>
        <taxon>Asteraceae</taxon>
        <taxon>Asteroideae</taxon>
        <taxon>Heliantheae alliance</taxon>
        <taxon>Heliantheae</taxon>
        <taxon>Helianthus</taxon>
    </lineage>
</organism>
<dbReference type="GO" id="GO:0016705">
    <property type="term" value="F:oxidoreductase activity, acting on paired donors, with incorporation or reduction of molecular oxygen"/>
    <property type="evidence" value="ECO:0007669"/>
    <property type="project" value="InterPro"/>
</dbReference>
<keyword evidence="1" id="KW-0560">Oxidoreductase</keyword>
<evidence type="ECO:0000256" key="2">
    <source>
        <dbReference type="SAM" id="Phobius"/>
    </source>
</evidence>
<dbReference type="EMBL" id="MNCJ02000318">
    <property type="protein sequence ID" value="KAF5812720.1"/>
    <property type="molecule type" value="Genomic_DNA"/>
</dbReference>
<dbReference type="GO" id="GO:0020037">
    <property type="term" value="F:heme binding"/>
    <property type="evidence" value="ECO:0007669"/>
    <property type="project" value="InterPro"/>
</dbReference>
<feature type="transmembrane region" description="Helical" evidence="2">
    <location>
        <begin position="32"/>
        <end position="51"/>
    </location>
</feature>
<dbReference type="InterPro" id="IPR001128">
    <property type="entry name" value="Cyt_P450"/>
</dbReference>
<keyword evidence="2" id="KW-0472">Membrane</keyword>
<dbReference type="AlphaFoldDB" id="A0A9K3NUS2"/>
<proteinExistence type="predicted"/>
<dbReference type="PANTHER" id="PTHR47951">
    <property type="entry name" value="OS08G0547900 PROTEIN"/>
    <property type="match status" value="1"/>
</dbReference>
<dbReference type="SUPFAM" id="SSF48264">
    <property type="entry name" value="Cytochrome P450"/>
    <property type="match status" value="1"/>
</dbReference>
<dbReference type="Proteomes" id="UP000215914">
    <property type="component" value="Unassembled WGS sequence"/>
</dbReference>
<dbReference type="InterPro" id="IPR036396">
    <property type="entry name" value="Cyt_P450_sf"/>
</dbReference>
<sequence length="341" mass="38711">MYSHFSSHKMTQNRHASWWWQWEVMGSNKDELSMLALPVITITVVILGVLWNKLTLSTSSRSPPLPPGPPSLPVVSKLYVVINTQELAKEVVHDQDETFDNREISVATSVLSYRGQDVAFSKNNANWGKLHKIFVHEFVSNKNLKACSSSRTYEVRKTINKVFSKIGTNVNIREIAFLTEGNVIRRMVWDETSYKGEKGAHLGAELQMVTSNIVKILGQPNLLDFFPSLARFDLQGVEGNMKKKLEKLEQIFASIIEDRIKYNSKMSDDGIRDEGKKDFLQILLDLKDQQDLNNTQDASILGTAGMASLIEWTMANIMRNHEVMKRVQEELVKIVGPNNMV</sequence>
<dbReference type="Pfam" id="PF00067">
    <property type="entry name" value="p450"/>
    <property type="match status" value="1"/>
</dbReference>
<keyword evidence="2" id="KW-0812">Transmembrane</keyword>
<dbReference type="GO" id="GO:0004497">
    <property type="term" value="F:monooxygenase activity"/>
    <property type="evidence" value="ECO:0007669"/>
    <property type="project" value="InterPro"/>
</dbReference>
<dbReference type="PANTHER" id="PTHR47951:SF7">
    <property type="entry name" value="FLAVONOID 3',5'-HYDROXYLASE-LIKE ISOFORM X1"/>
    <property type="match status" value="1"/>
</dbReference>
<gene>
    <name evidence="3" type="ORF">HanXRQr2_Chr03g0089681</name>
</gene>
<name>A0A9K3NUS2_HELAN</name>
<evidence type="ECO:0000313" key="3">
    <source>
        <dbReference type="EMBL" id="KAF5812720.1"/>
    </source>
</evidence>
<protein>
    <submittedName>
        <fullName evidence="3">Cytochrome P450</fullName>
    </submittedName>
</protein>
<dbReference type="InterPro" id="IPR002401">
    <property type="entry name" value="Cyt_P450_E_grp-I"/>
</dbReference>
<dbReference type="GO" id="GO:0005506">
    <property type="term" value="F:iron ion binding"/>
    <property type="evidence" value="ECO:0007669"/>
    <property type="project" value="InterPro"/>
</dbReference>
<reference evidence="3" key="2">
    <citation type="submission" date="2020-06" db="EMBL/GenBank/DDBJ databases">
        <title>Helianthus annuus Genome sequencing and assembly Release 2.</title>
        <authorList>
            <person name="Gouzy J."/>
            <person name="Langlade N."/>
            <person name="Munos S."/>
        </authorList>
    </citation>
    <scope>NUCLEOTIDE SEQUENCE</scope>
    <source>
        <tissue evidence="3">Leaves</tissue>
    </source>
</reference>
<comment type="caution">
    <text evidence="3">The sequence shown here is derived from an EMBL/GenBank/DDBJ whole genome shotgun (WGS) entry which is preliminary data.</text>
</comment>
<dbReference type="PRINTS" id="PR00463">
    <property type="entry name" value="EP450I"/>
</dbReference>
<keyword evidence="2" id="KW-1133">Transmembrane helix</keyword>
<keyword evidence="4" id="KW-1185">Reference proteome</keyword>
<dbReference type="Gramene" id="mRNA:HanXRQr2_Chr03g0089681">
    <property type="protein sequence ID" value="mRNA:HanXRQr2_Chr03g0089681"/>
    <property type="gene ID" value="HanXRQr2_Chr03g0089681"/>
</dbReference>